<gene>
    <name evidence="2" type="ORF">E2C01_034153</name>
</gene>
<feature type="compositionally biased region" description="Basic and acidic residues" evidence="1">
    <location>
        <begin position="1"/>
        <end position="13"/>
    </location>
</feature>
<name>A0A5B7F228_PORTR</name>
<feature type="region of interest" description="Disordered" evidence="1">
    <location>
        <begin position="1"/>
        <end position="78"/>
    </location>
</feature>
<feature type="compositionally biased region" description="Gly residues" evidence="1">
    <location>
        <begin position="28"/>
        <end position="41"/>
    </location>
</feature>
<dbReference type="Proteomes" id="UP000324222">
    <property type="component" value="Unassembled WGS sequence"/>
</dbReference>
<sequence length="104" mass="10648">MGWGEGRKGRDGSSEFPEGGIRIDGDGGGKGIGVVVGGGGAKQSRNPVVAVPLKSPPPDISGKTYDGEDEGKASQGGHHVISHWHGHLSSSFSRRAEMRGVCLG</sequence>
<protein>
    <submittedName>
        <fullName evidence="2">Uncharacterized protein</fullName>
    </submittedName>
</protein>
<reference evidence="2 3" key="1">
    <citation type="submission" date="2019-05" db="EMBL/GenBank/DDBJ databases">
        <title>Another draft genome of Portunus trituberculatus and its Hox gene families provides insights of decapod evolution.</title>
        <authorList>
            <person name="Jeong J.-H."/>
            <person name="Song I."/>
            <person name="Kim S."/>
            <person name="Choi T."/>
            <person name="Kim D."/>
            <person name="Ryu S."/>
            <person name="Kim W."/>
        </authorList>
    </citation>
    <scope>NUCLEOTIDE SEQUENCE [LARGE SCALE GENOMIC DNA]</scope>
    <source>
        <tissue evidence="2">Muscle</tissue>
    </source>
</reference>
<comment type="caution">
    <text evidence="2">The sequence shown here is derived from an EMBL/GenBank/DDBJ whole genome shotgun (WGS) entry which is preliminary data.</text>
</comment>
<keyword evidence="3" id="KW-1185">Reference proteome</keyword>
<evidence type="ECO:0000313" key="2">
    <source>
        <dbReference type="EMBL" id="MPC40592.1"/>
    </source>
</evidence>
<proteinExistence type="predicted"/>
<accession>A0A5B7F228</accession>
<evidence type="ECO:0000256" key="1">
    <source>
        <dbReference type="SAM" id="MobiDB-lite"/>
    </source>
</evidence>
<dbReference type="EMBL" id="VSRR010004745">
    <property type="protein sequence ID" value="MPC40592.1"/>
    <property type="molecule type" value="Genomic_DNA"/>
</dbReference>
<evidence type="ECO:0000313" key="3">
    <source>
        <dbReference type="Proteomes" id="UP000324222"/>
    </source>
</evidence>
<organism evidence="2 3">
    <name type="scientific">Portunus trituberculatus</name>
    <name type="common">Swimming crab</name>
    <name type="synonym">Neptunus trituberculatus</name>
    <dbReference type="NCBI Taxonomy" id="210409"/>
    <lineage>
        <taxon>Eukaryota</taxon>
        <taxon>Metazoa</taxon>
        <taxon>Ecdysozoa</taxon>
        <taxon>Arthropoda</taxon>
        <taxon>Crustacea</taxon>
        <taxon>Multicrustacea</taxon>
        <taxon>Malacostraca</taxon>
        <taxon>Eumalacostraca</taxon>
        <taxon>Eucarida</taxon>
        <taxon>Decapoda</taxon>
        <taxon>Pleocyemata</taxon>
        <taxon>Brachyura</taxon>
        <taxon>Eubrachyura</taxon>
        <taxon>Portunoidea</taxon>
        <taxon>Portunidae</taxon>
        <taxon>Portuninae</taxon>
        <taxon>Portunus</taxon>
    </lineage>
</organism>
<dbReference type="AlphaFoldDB" id="A0A5B7F228"/>